<feature type="transmembrane region" description="Helical" evidence="1">
    <location>
        <begin position="42"/>
        <end position="61"/>
    </location>
</feature>
<evidence type="ECO:0000313" key="4">
    <source>
        <dbReference type="Proteomes" id="UP001300096"/>
    </source>
</evidence>
<dbReference type="Proteomes" id="UP001300096">
    <property type="component" value="Unassembled WGS sequence"/>
</dbReference>
<dbReference type="GO" id="GO:0008237">
    <property type="term" value="F:metallopeptidase activity"/>
    <property type="evidence" value="ECO:0007669"/>
    <property type="project" value="UniProtKB-KW"/>
</dbReference>
<feature type="domain" description="CAAX prenyl protease 2/Lysostaphin resistance protein A-like" evidence="2">
    <location>
        <begin position="4"/>
        <end position="78"/>
    </location>
</feature>
<accession>A0ABT0FIM7</accession>
<keyword evidence="1" id="KW-0472">Membrane</keyword>
<organism evidence="3 4">
    <name type="scientific">Microbacterium croceum</name>
    <dbReference type="NCBI Taxonomy" id="2851645"/>
    <lineage>
        <taxon>Bacteria</taxon>
        <taxon>Bacillati</taxon>
        <taxon>Actinomycetota</taxon>
        <taxon>Actinomycetes</taxon>
        <taxon>Micrococcales</taxon>
        <taxon>Microbacteriaceae</taxon>
        <taxon>Microbacterium</taxon>
    </lineage>
</organism>
<dbReference type="Pfam" id="PF02517">
    <property type="entry name" value="Rce1-like"/>
    <property type="match status" value="1"/>
</dbReference>
<keyword evidence="3" id="KW-0378">Hydrolase</keyword>
<evidence type="ECO:0000259" key="2">
    <source>
        <dbReference type="Pfam" id="PF02517"/>
    </source>
</evidence>
<dbReference type="EMBL" id="JAHWXN010000002">
    <property type="protein sequence ID" value="MCK2037908.1"/>
    <property type="molecule type" value="Genomic_DNA"/>
</dbReference>
<evidence type="ECO:0000313" key="3">
    <source>
        <dbReference type="EMBL" id="MCK2037908.1"/>
    </source>
</evidence>
<keyword evidence="1" id="KW-0812">Transmembrane</keyword>
<sequence length="89" mass="9933">MTRLVFRELPFARLRRSLSTWAAFVLSSLEFAAIHLRGLDEWPLAILYVGFSAALATAYLLSRRNLLVSMAGHVLWNGTGLTSLILTAR</sequence>
<dbReference type="InterPro" id="IPR003675">
    <property type="entry name" value="Rce1/LyrA-like_dom"/>
</dbReference>
<reference evidence="3 4" key="1">
    <citation type="submission" date="2021-06" db="EMBL/GenBank/DDBJ databases">
        <title>Genome-based taxonomic framework of Microbacterium strains isolated from marine environment, the description of four new species and reclassification of four preexisting species.</title>
        <authorList>
            <person name="Lee S.D."/>
            <person name="Kim S.-M."/>
            <person name="Byeon Y.-S."/>
            <person name="Yang H.L."/>
            <person name="Kim I.S."/>
        </authorList>
    </citation>
    <scope>NUCLEOTIDE SEQUENCE [LARGE SCALE GENOMIC DNA]</scope>
    <source>
        <strain evidence="3 4">SSW1-49</strain>
    </source>
</reference>
<protein>
    <submittedName>
        <fullName evidence="3">CPBP family intramembrane metalloprotease</fullName>
    </submittedName>
</protein>
<comment type="caution">
    <text evidence="3">The sequence shown here is derived from an EMBL/GenBank/DDBJ whole genome shotgun (WGS) entry which is preliminary data.</text>
</comment>
<gene>
    <name evidence="3" type="ORF">KZC51_17400</name>
</gene>
<keyword evidence="4" id="KW-1185">Reference proteome</keyword>
<proteinExistence type="predicted"/>
<keyword evidence="3" id="KW-0645">Protease</keyword>
<name>A0ABT0FIM7_9MICO</name>
<keyword evidence="1" id="KW-1133">Transmembrane helix</keyword>
<keyword evidence="3" id="KW-0482">Metalloprotease</keyword>
<evidence type="ECO:0000256" key="1">
    <source>
        <dbReference type="SAM" id="Phobius"/>
    </source>
</evidence>
<dbReference type="RefSeq" id="WP_247631266.1">
    <property type="nucleotide sequence ID" value="NZ_JAHWXN010000002.1"/>
</dbReference>